<dbReference type="GO" id="GO:0005524">
    <property type="term" value="F:ATP binding"/>
    <property type="evidence" value="ECO:0007669"/>
    <property type="project" value="UniProtKB-KW"/>
</dbReference>
<dbReference type="InterPro" id="IPR025944">
    <property type="entry name" value="Sigma_54_int_dom_CS"/>
</dbReference>
<organism evidence="15 16">
    <name type="scientific">Aliidiomarina iranensis</name>
    <dbReference type="NCBI Taxonomy" id="1434071"/>
    <lineage>
        <taxon>Bacteria</taxon>
        <taxon>Pseudomonadati</taxon>
        <taxon>Pseudomonadota</taxon>
        <taxon>Gammaproteobacteria</taxon>
        <taxon>Alteromonadales</taxon>
        <taxon>Idiomarinaceae</taxon>
        <taxon>Aliidiomarina</taxon>
    </lineage>
</organism>
<keyword evidence="5" id="KW-0058">Aromatic hydrocarbons catabolism</keyword>
<dbReference type="GO" id="GO:0005737">
    <property type="term" value="C:cytoplasm"/>
    <property type="evidence" value="ECO:0007669"/>
    <property type="project" value="UniProtKB-SubCell"/>
</dbReference>
<dbReference type="Gene3D" id="3.30.70.260">
    <property type="match status" value="1"/>
</dbReference>
<dbReference type="InterPro" id="IPR035965">
    <property type="entry name" value="PAS-like_dom_sf"/>
</dbReference>
<feature type="domain" description="Sigma-54 factor interaction" evidence="12">
    <location>
        <begin position="203"/>
        <end position="432"/>
    </location>
</feature>
<accession>A0A432W0R5</accession>
<dbReference type="SUPFAM" id="SSF46689">
    <property type="entry name" value="Homeodomain-like"/>
    <property type="match status" value="1"/>
</dbReference>
<comment type="subcellular location">
    <subcellularLocation>
        <location evidence="1">Cytoplasm</location>
    </subcellularLocation>
</comment>
<dbReference type="Proteomes" id="UP000288395">
    <property type="component" value="Unassembled WGS sequence"/>
</dbReference>
<evidence type="ECO:0000256" key="8">
    <source>
        <dbReference type="ARBA" id="ARBA00023125"/>
    </source>
</evidence>
<reference evidence="16" key="1">
    <citation type="journal article" date="2018" name="Front. Microbiol.">
        <title>Genome-Based Analysis Reveals the Taxonomy and Diversity of the Family Idiomarinaceae.</title>
        <authorList>
            <person name="Liu Y."/>
            <person name="Lai Q."/>
            <person name="Shao Z."/>
        </authorList>
    </citation>
    <scope>NUCLEOTIDE SEQUENCE [LARGE SCALE GENOMIC DNA]</scope>
    <source>
        <strain evidence="16">GBPy7</strain>
    </source>
</reference>
<dbReference type="PROSITE" id="PS51671">
    <property type="entry name" value="ACT"/>
    <property type="match status" value="1"/>
</dbReference>
<protein>
    <recommendedName>
        <fullName evidence="11">HTH-type transcriptional regulatory protein TyrR</fullName>
    </recommendedName>
</protein>
<dbReference type="InterPro" id="IPR002912">
    <property type="entry name" value="ACT_dom"/>
</dbReference>
<evidence type="ECO:0000256" key="1">
    <source>
        <dbReference type="ARBA" id="ARBA00004496"/>
    </source>
</evidence>
<keyword evidence="4" id="KW-0547">Nucleotide-binding</keyword>
<keyword evidence="8" id="KW-0238">DNA-binding</keyword>
<proteinExistence type="predicted"/>
<dbReference type="EMBL" id="PIPJ01000002">
    <property type="protein sequence ID" value="RUO22481.1"/>
    <property type="molecule type" value="Genomic_DNA"/>
</dbReference>
<evidence type="ECO:0000256" key="11">
    <source>
        <dbReference type="ARBA" id="ARBA00029500"/>
    </source>
</evidence>
<gene>
    <name evidence="15" type="ORF">CWE08_04705</name>
</gene>
<keyword evidence="10" id="KW-0804">Transcription</keyword>
<dbReference type="CDD" id="cd00009">
    <property type="entry name" value="AAA"/>
    <property type="match status" value="1"/>
</dbReference>
<dbReference type="GO" id="GO:0003677">
    <property type="term" value="F:DNA binding"/>
    <property type="evidence" value="ECO:0007669"/>
    <property type="project" value="UniProtKB-KW"/>
</dbReference>
<dbReference type="Gene3D" id="1.10.8.60">
    <property type="match status" value="1"/>
</dbReference>
<dbReference type="InterPro" id="IPR009057">
    <property type="entry name" value="Homeodomain-like_sf"/>
</dbReference>
<dbReference type="RefSeq" id="WP_126766081.1">
    <property type="nucleotide sequence ID" value="NZ_PIPJ01000002.1"/>
</dbReference>
<dbReference type="PROSITE" id="PS50112">
    <property type="entry name" value="PAS"/>
    <property type="match status" value="1"/>
</dbReference>
<dbReference type="Gene3D" id="3.40.50.300">
    <property type="entry name" value="P-loop containing nucleotide triphosphate hydrolases"/>
    <property type="match status" value="1"/>
</dbReference>
<dbReference type="Pfam" id="PF00158">
    <property type="entry name" value="Sigma54_activat"/>
    <property type="match status" value="1"/>
</dbReference>
<dbReference type="SUPFAM" id="SSF55785">
    <property type="entry name" value="PYP-like sensor domain (PAS domain)"/>
    <property type="match status" value="1"/>
</dbReference>
<sequence length="516" mass="58278">MRLEIICNDRLGLCQDVLGILRENEIDLKGIEVDPVGKIFLNFPSLEFAEFQLLMSKIRRIPNVQDVKTISYMPTEREHYEFNLLLSTLPNPVISVDSKGRADVINSAAAALLDADKSELKGVQINELVGGINLQRWLDKKPRDTKTEFLQLGSANYRANILPIWVNDAEGEPSFAGAVIHCQSEPVPIQPGHNDTNSPFTQLLTQHSAVKRLLKDAERMAQLDVPLLIEGETGVGKELFARACHQAGNRSQQPFLAVNCGALPDNVAESELFGYGADVFSHHPQGKKGIFEQANGGTVLLDSVGDMSQELQAKLLRFLEDGRFRRIGEEQMVKVDVRLICLARGELFSKVEAGSFREDLYYRLNVLSLQLPPLRERKGDIALLAEHFAYKFCVQLQRPPVRIAPTTREYLNQYSWPGNVRQLENTLFRSLSMLERDVLEPHDIQLPEMPTMPDQLNINLDESSLEEAVKRFESTLLRRLYPSYPSTRQLARKLGLSHTAIANKLRDYGIGKQRRR</sequence>
<dbReference type="PROSITE" id="PS00675">
    <property type="entry name" value="SIGMA54_INTERACT_1"/>
    <property type="match status" value="1"/>
</dbReference>
<dbReference type="PANTHER" id="PTHR32071:SF3">
    <property type="entry name" value="HTH-TYPE TRANSCRIPTIONAL REGULATORY PROTEIN TYRR"/>
    <property type="match status" value="1"/>
</dbReference>
<dbReference type="NCBIfam" id="TIGR04381">
    <property type="entry name" value="HTH_TypR"/>
    <property type="match status" value="1"/>
</dbReference>
<dbReference type="GO" id="GO:0006355">
    <property type="term" value="P:regulation of DNA-templated transcription"/>
    <property type="evidence" value="ECO:0007669"/>
    <property type="project" value="InterPro"/>
</dbReference>
<evidence type="ECO:0000256" key="9">
    <source>
        <dbReference type="ARBA" id="ARBA00023159"/>
    </source>
</evidence>
<evidence type="ECO:0000256" key="2">
    <source>
        <dbReference type="ARBA" id="ARBA00022490"/>
    </source>
</evidence>
<keyword evidence="16" id="KW-1185">Reference proteome</keyword>
<evidence type="ECO:0000256" key="4">
    <source>
        <dbReference type="ARBA" id="ARBA00022741"/>
    </source>
</evidence>
<dbReference type="FunFam" id="3.40.50.300:FF:000006">
    <property type="entry name" value="DNA-binding transcriptional regulator NtrC"/>
    <property type="match status" value="1"/>
</dbReference>
<dbReference type="OrthoDB" id="9804019at2"/>
<keyword evidence="9" id="KW-0010">Activator</keyword>
<dbReference type="Gene3D" id="1.10.10.60">
    <property type="entry name" value="Homeodomain-like"/>
    <property type="match status" value="1"/>
</dbReference>
<dbReference type="NCBIfam" id="NF008085">
    <property type="entry name" value="PRK10820.1"/>
    <property type="match status" value="1"/>
</dbReference>
<evidence type="ECO:0000256" key="3">
    <source>
        <dbReference type="ARBA" id="ARBA00022491"/>
    </source>
</evidence>
<dbReference type="InterPro" id="IPR000014">
    <property type="entry name" value="PAS"/>
</dbReference>
<keyword evidence="3" id="KW-0678">Repressor</keyword>
<keyword evidence="6" id="KW-0067">ATP-binding</keyword>
<evidence type="ECO:0000256" key="7">
    <source>
        <dbReference type="ARBA" id="ARBA00023015"/>
    </source>
</evidence>
<dbReference type="InterPro" id="IPR027417">
    <property type="entry name" value="P-loop_NTPase"/>
</dbReference>
<evidence type="ECO:0000259" key="13">
    <source>
        <dbReference type="PROSITE" id="PS50112"/>
    </source>
</evidence>
<dbReference type="InterPro" id="IPR030828">
    <property type="entry name" value="HTH_TyrR"/>
</dbReference>
<evidence type="ECO:0000259" key="12">
    <source>
        <dbReference type="PROSITE" id="PS50045"/>
    </source>
</evidence>
<evidence type="ECO:0000256" key="5">
    <source>
        <dbReference type="ARBA" id="ARBA00022797"/>
    </source>
</evidence>
<dbReference type="InterPro" id="IPR058031">
    <property type="entry name" value="AAA_lid_NorR"/>
</dbReference>
<feature type="domain" description="PAS" evidence="13">
    <location>
        <begin position="78"/>
        <end position="122"/>
    </location>
</feature>
<evidence type="ECO:0000259" key="14">
    <source>
        <dbReference type="PROSITE" id="PS51671"/>
    </source>
</evidence>
<dbReference type="Gene3D" id="3.30.450.20">
    <property type="entry name" value="PAS domain"/>
    <property type="match status" value="1"/>
</dbReference>
<dbReference type="SMART" id="SM00382">
    <property type="entry name" value="AAA"/>
    <property type="match status" value="1"/>
</dbReference>
<evidence type="ECO:0000256" key="6">
    <source>
        <dbReference type="ARBA" id="ARBA00022840"/>
    </source>
</evidence>
<dbReference type="SUPFAM" id="SSF55021">
    <property type="entry name" value="ACT-like"/>
    <property type="match status" value="1"/>
</dbReference>
<dbReference type="PROSITE" id="PS50045">
    <property type="entry name" value="SIGMA54_INTERACT_4"/>
    <property type="match status" value="1"/>
</dbReference>
<dbReference type="CDD" id="cd04877">
    <property type="entry name" value="ACT_TyrR"/>
    <property type="match status" value="1"/>
</dbReference>
<keyword evidence="2" id="KW-0963">Cytoplasm</keyword>
<evidence type="ECO:0000313" key="15">
    <source>
        <dbReference type="EMBL" id="RUO22481.1"/>
    </source>
</evidence>
<dbReference type="SUPFAM" id="SSF52540">
    <property type="entry name" value="P-loop containing nucleoside triphosphate hydrolases"/>
    <property type="match status" value="1"/>
</dbReference>
<evidence type="ECO:0000313" key="16">
    <source>
        <dbReference type="Proteomes" id="UP000288395"/>
    </source>
</evidence>
<dbReference type="Pfam" id="PF18024">
    <property type="entry name" value="HTH_50"/>
    <property type="match status" value="1"/>
</dbReference>
<dbReference type="PANTHER" id="PTHR32071">
    <property type="entry name" value="TRANSCRIPTIONAL REGULATORY PROTEIN"/>
    <property type="match status" value="1"/>
</dbReference>
<dbReference type="PROSITE" id="PS00688">
    <property type="entry name" value="SIGMA54_INTERACT_3"/>
    <property type="match status" value="1"/>
</dbReference>
<dbReference type="InterPro" id="IPR003593">
    <property type="entry name" value="AAA+_ATPase"/>
</dbReference>
<dbReference type="Pfam" id="PF25601">
    <property type="entry name" value="AAA_lid_14"/>
    <property type="match status" value="1"/>
</dbReference>
<dbReference type="InterPro" id="IPR025662">
    <property type="entry name" value="Sigma_54_int_dom_ATP-bd_1"/>
</dbReference>
<keyword evidence="7" id="KW-0805">Transcription regulation</keyword>
<dbReference type="InterPro" id="IPR045865">
    <property type="entry name" value="ACT-like_dom_sf"/>
</dbReference>
<feature type="domain" description="ACT" evidence="14">
    <location>
        <begin position="2"/>
        <end position="72"/>
    </location>
</feature>
<dbReference type="AlphaFoldDB" id="A0A432W0R5"/>
<comment type="caution">
    <text evidence="15">The sequence shown here is derived from an EMBL/GenBank/DDBJ whole genome shotgun (WGS) entry which is preliminary data.</text>
</comment>
<dbReference type="InterPro" id="IPR002078">
    <property type="entry name" value="Sigma_54_int"/>
</dbReference>
<name>A0A432W0R5_9GAMM</name>
<evidence type="ECO:0000256" key="10">
    <source>
        <dbReference type="ARBA" id="ARBA00023163"/>
    </source>
</evidence>